<reference evidence="2 3" key="1">
    <citation type="submission" date="2015-01" db="EMBL/GenBank/DDBJ databases">
        <authorList>
            <person name="Pelicic Vladimir"/>
        </authorList>
    </citation>
    <scope>NUCLEOTIDE SEQUENCE [LARGE SCALE GENOMIC DNA]</scope>
    <source>
        <strain evidence="2 3">2908</strain>
    </source>
</reference>
<dbReference type="Gene3D" id="3.40.50.2000">
    <property type="entry name" value="Glycogen Phosphorylase B"/>
    <property type="match status" value="2"/>
</dbReference>
<evidence type="ECO:0000313" key="3">
    <source>
        <dbReference type="Proteomes" id="UP000183504"/>
    </source>
</evidence>
<name>A0A0B7GLB7_STRSA</name>
<dbReference type="InterPro" id="IPR002213">
    <property type="entry name" value="UDP_glucos_trans"/>
</dbReference>
<dbReference type="RefSeq" id="WP_072074073.1">
    <property type="nucleotide sequence ID" value="NZ_CDMW01000001.1"/>
</dbReference>
<organism evidence="2 3">
    <name type="scientific">Streptococcus sanguinis</name>
    <dbReference type="NCBI Taxonomy" id="1305"/>
    <lineage>
        <taxon>Bacteria</taxon>
        <taxon>Bacillati</taxon>
        <taxon>Bacillota</taxon>
        <taxon>Bacilli</taxon>
        <taxon>Lactobacillales</taxon>
        <taxon>Streptococcaceae</taxon>
        <taxon>Streptococcus</taxon>
    </lineage>
</organism>
<dbReference type="CDD" id="cd03784">
    <property type="entry name" value="GT1_Gtf-like"/>
    <property type="match status" value="1"/>
</dbReference>
<protein>
    <submittedName>
        <fullName evidence="2">Putative glycosyl transferase</fullName>
    </submittedName>
</protein>
<evidence type="ECO:0000259" key="1">
    <source>
        <dbReference type="Pfam" id="PF06722"/>
    </source>
</evidence>
<dbReference type="Pfam" id="PF06722">
    <property type="entry name" value="EryCIII-like_C"/>
    <property type="match status" value="1"/>
</dbReference>
<feature type="domain" description="Erythromycin biosynthesis protein CIII-like C-terminal" evidence="1">
    <location>
        <begin position="308"/>
        <end position="381"/>
    </location>
</feature>
<proteinExistence type="predicted"/>
<dbReference type="AlphaFoldDB" id="A0A0B7GLB7"/>
<dbReference type="InterPro" id="IPR050426">
    <property type="entry name" value="Glycosyltransferase_28"/>
</dbReference>
<dbReference type="InterPro" id="IPR010610">
    <property type="entry name" value="EryCIII-like_C"/>
</dbReference>
<evidence type="ECO:0000313" key="2">
    <source>
        <dbReference type="EMBL" id="CEL90471.1"/>
    </source>
</evidence>
<dbReference type="EMBL" id="CDMW01000001">
    <property type="protein sequence ID" value="CEL90471.1"/>
    <property type="molecule type" value="Genomic_DNA"/>
</dbReference>
<dbReference type="PANTHER" id="PTHR48050">
    <property type="entry name" value="STEROL 3-BETA-GLUCOSYLTRANSFERASE"/>
    <property type="match status" value="1"/>
</dbReference>
<dbReference type="SUPFAM" id="SSF53756">
    <property type="entry name" value="UDP-Glycosyltransferase/glycogen phosphorylase"/>
    <property type="match status" value="1"/>
</dbReference>
<accession>A0A0B7GLB7</accession>
<dbReference type="GO" id="GO:0016758">
    <property type="term" value="F:hexosyltransferase activity"/>
    <property type="evidence" value="ECO:0007669"/>
    <property type="project" value="UniProtKB-ARBA"/>
</dbReference>
<dbReference type="GO" id="GO:0017000">
    <property type="term" value="P:antibiotic biosynthetic process"/>
    <property type="evidence" value="ECO:0007669"/>
    <property type="project" value="UniProtKB-ARBA"/>
</dbReference>
<dbReference type="PANTHER" id="PTHR48050:SF13">
    <property type="entry name" value="STEROL 3-BETA-GLUCOSYLTRANSFERASE UGT80A2"/>
    <property type="match status" value="1"/>
</dbReference>
<gene>
    <name evidence="2" type="ORF">SSV_1174</name>
</gene>
<dbReference type="GO" id="GO:0008194">
    <property type="term" value="F:UDP-glycosyltransferase activity"/>
    <property type="evidence" value="ECO:0007669"/>
    <property type="project" value="InterPro"/>
</dbReference>
<dbReference type="Proteomes" id="UP000183504">
    <property type="component" value="Unassembled WGS sequence"/>
</dbReference>
<keyword evidence="2" id="KW-0808">Transferase</keyword>
<sequence length="427" mass="49115">MTGLEKVIKIDVISVPFSGHLLPTLTLVKPLLTDPRFRIRVITGCQKKELVEEIGFDCLALFPERPTVMEDIANTPQQSNPLITYQQFRANSRLIPEVIDELNRIWREGGKPDLVIADFVASPAGLISDRFDIPWITTIPSPVAIECRTTTPTYLGGWKPHQGVLYKFRDALGRQVIRCGKKMAFALVRKSLGDYQDFKLYREDGTEAIYSPYSILALGMKELEFRDDFPEQLRWVGYKCLSFDRLPAAHESYFETDKKRVLVTCGTHLKWEKERMVERSKKLSQLYPDYLFYVTLGEASGLENPPKRLAENLLLFDYLPYTDVLDKIDFAIHHAGTGIMMACIEHEIPSLILPQDYDQFDNAVRAELAQVGLVARRKTDAEVLRLFKELTNRTDWSRLKTFAQQSKEYQPTEILYQELGRLLKLDL</sequence>